<dbReference type="SUPFAM" id="SSF141868">
    <property type="entry name" value="EAL domain-like"/>
    <property type="match status" value="1"/>
</dbReference>
<dbReference type="InterPro" id="IPR013655">
    <property type="entry name" value="PAS_fold_3"/>
</dbReference>
<accession>A0A6G8PVF5</accession>
<gene>
    <name evidence="6" type="ORF">GBA65_06235</name>
</gene>
<feature type="domain" description="PAC" evidence="3">
    <location>
        <begin position="225"/>
        <end position="277"/>
    </location>
</feature>
<feature type="domain" description="PAC" evidence="3">
    <location>
        <begin position="488"/>
        <end position="538"/>
    </location>
</feature>
<evidence type="ECO:0000259" key="2">
    <source>
        <dbReference type="PROSITE" id="PS50112"/>
    </source>
</evidence>
<dbReference type="SUPFAM" id="SSF55073">
    <property type="entry name" value="Nucleotide cyclase"/>
    <property type="match status" value="1"/>
</dbReference>
<dbReference type="InterPro" id="IPR052155">
    <property type="entry name" value="Biofilm_reg_signaling"/>
</dbReference>
<dbReference type="InterPro" id="IPR043128">
    <property type="entry name" value="Rev_trsase/Diguanyl_cyclase"/>
</dbReference>
<dbReference type="InterPro" id="IPR001633">
    <property type="entry name" value="EAL_dom"/>
</dbReference>
<dbReference type="GO" id="GO:0006355">
    <property type="term" value="P:regulation of DNA-templated transcription"/>
    <property type="evidence" value="ECO:0007669"/>
    <property type="project" value="InterPro"/>
</dbReference>
<feature type="domain" description="PAS" evidence="2">
    <location>
        <begin position="413"/>
        <end position="485"/>
    </location>
</feature>
<dbReference type="InterPro" id="IPR000014">
    <property type="entry name" value="PAS"/>
</dbReference>
<feature type="domain" description="PAS" evidence="2">
    <location>
        <begin position="28"/>
        <end position="98"/>
    </location>
</feature>
<dbReference type="Gene3D" id="3.20.20.450">
    <property type="entry name" value="EAL domain"/>
    <property type="match status" value="1"/>
</dbReference>
<dbReference type="InterPro" id="IPR000700">
    <property type="entry name" value="PAS-assoc_C"/>
</dbReference>
<dbReference type="PANTHER" id="PTHR44757:SF2">
    <property type="entry name" value="BIOFILM ARCHITECTURE MAINTENANCE PROTEIN MBAA"/>
    <property type="match status" value="1"/>
</dbReference>
<dbReference type="PANTHER" id="PTHR44757">
    <property type="entry name" value="DIGUANYLATE CYCLASE DGCP"/>
    <property type="match status" value="1"/>
</dbReference>
<dbReference type="Proteomes" id="UP000502706">
    <property type="component" value="Chromosome"/>
</dbReference>
<evidence type="ECO:0000313" key="7">
    <source>
        <dbReference type="Proteomes" id="UP000502706"/>
    </source>
</evidence>
<dbReference type="InterPro" id="IPR013656">
    <property type="entry name" value="PAS_4"/>
</dbReference>
<keyword evidence="7" id="KW-1185">Reference proteome</keyword>
<feature type="region of interest" description="Disordered" evidence="1">
    <location>
        <begin position="1"/>
        <end position="26"/>
    </location>
</feature>
<evidence type="ECO:0000259" key="3">
    <source>
        <dbReference type="PROSITE" id="PS50113"/>
    </source>
</evidence>
<dbReference type="EMBL" id="CP045121">
    <property type="protein sequence ID" value="QIN78174.1"/>
    <property type="molecule type" value="Genomic_DNA"/>
</dbReference>
<dbReference type="CDD" id="cd01948">
    <property type="entry name" value="EAL"/>
    <property type="match status" value="1"/>
</dbReference>
<protein>
    <submittedName>
        <fullName evidence="6">PAS domain S-box protein</fullName>
    </submittedName>
</protein>
<dbReference type="Pfam" id="PF00989">
    <property type="entry name" value="PAS"/>
    <property type="match status" value="1"/>
</dbReference>
<dbReference type="NCBIfam" id="TIGR00254">
    <property type="entry name" value="GGDEF"/>
    <property type="match status" value="1"/>
</dbReference>
<dbReference type="Gene3D" id="3.30.70.270">
    <property type="match status" value="1"/>
</dbReference>
<name>A0A6G8PVF5_9ACTN</name>
<dbReference type="Pfam" id="PF00563">
    <property type="entry name" value="EAL"/>
    <property type="match status" value="1"/>
</dbReference>
<dbReference type="Pfam" id="PF08447">
    <property type="entry name" value="PAS_3"/>
    <property type="match status" value="3"/>
</dbReference>
<dbReference type="PROSITE" id="PS50887">
    <property type="entry name" value="GGDEF"/>
    <property type="match status" value="1"/>
</dbReference>
<feature type="domain" description="GGDEF" evidence="5">
    <location>
        <begin position="697"/>
        <end position="830"/>
    </location>
</feature>
<dbReference type="SMART" id="SM00086">
    <property type="entry name" value="PAC"/>
    <property type="match status" value="5"/>
</dbReference>
<reference evidence="6 7" key="1">
    <citation type="submission" date="2019-10" db="EMBL/GenBank/DDBJ databases">
        <title>Rubrobacter sp nov SCSIO 52915 isolated from a deep-sea sediment in the South China Sea.</title>
        <authorList>
            <person name="Chen R.W."/>
        </authorList>
    </citation>
    <scope>NUCLEOTIDE SEQUENCE [LARGE SCALE GENOMIC DNA]</scope>
    <source>
        <strain evidence="6 7">SCSIO 52915</strain>
    </source>
</reference>
<feature type="domain" description="PAS" evidence="2">
    <location>
        <begin position="148"/>
        <end position="222"/>
    </location>
</feature>
<dbReference type="SMART" id="SM00091">
    <property type="entry name" value="PAS"/>
    <property type="match status" value="5"/>
</dbReference>
<dbReference type="Pfam" id="PF00990">
    <property type="entry name" value="GGDEF"/>
    <property type="match status" value="1"/>
</dbReference>
<feature type="domain" description="PAC" evidence="3">
    <location>
        <begin position="360"/>
        <end position="412"/>
    </location>
</feature>
<dbReference type="SUPFAM" id="SSF55785">
    <property type="entry name" value="PYP-like sensor domain (PAS domain)"/>
    <property type="match status" value="5"/>
</dbReference>
<dbReference type="Pfam" id="PF08448">
    <property type="entry name" value="PAS_4"/>
    <property type="match status" value="1"/>
</dbReference>
<dbReference type="RefSeq" id="WP_166395850.1">
    <property type="nucleotide sequence ID" value="NZ_CP045121.1"/>
</dbReference>
<dbReference type="Gene3D" id="3.30.450.20">
    <property type="entry name" value="PAS domain"/>
    <property type="match status" value="5"/>
</dbReference>
<dbReference type="InterPro" id="IPR001610">
    <property type="entry name" value="PAC"/>
</dbReference>
<feature type="domain" description="PAC" evidence="3">
    <location>
        <begin position="613"/>
        <end position="665"/>
    </location>
</feature>
<feature type="domain" description="EAL" evidence="4">
    <location>
        <begin position="839"/>
        <end position="1092"/>
    </location>
</feature>
<evidence type="ECO:0000313" key="6">
    <source>
        <dbReference type="EMBL" id="QIN78174.1"/>
    </source>
</evidence>
<dbReference type="InterPro" id="IPR035919">
    <property type="entry name" value="EAL_sf"/>
</dbReference>
<dbReference type="CDD" id="cd01949">
    <property type="entry name" value="GGDEF"/>
    <property type="match status" value="1"/>
</dbReference>
<dbReference type="InterPro" id="IPR029787">
    <property type="entry name" value="Nucleotide_cyclase"/>
</dbReference>
<dbReference type="KEGG" id="rmar:GBA65_06235"/>
<dbReference type="FunFam" id="3.30.450.20:FF:000099">
    <property type="entry name" value="Sensory box sensor histidine kinase"/>
    <property type="match status" value="1"/>
</dbReference>
<evidence type="ECO:0000256" key="1">
    <source>
        <dbReference type="SAM" id="MobiDB-lite"/>
    </source>
</evidence>
<dbReference type="AlphaFoldDB" id="A0A6G8PVF5"/>
<feature type="compositionally biased region" description="Low complexity" evidence="1">
    <location>
        <begin position="9"/>
        <end position="24"/>
    </location>
</feature>
<organism evidence="6 7">
    <name type="scientific">Rubrobacter marinus</name>
    <dbReference type="NCBI Taxonomy" id="2653852"/>
    <lineage>
        <taxon>Bacteria</taxon>
        <taxon>Bacillati</taxon>
        <taxon>Actinomycetota</taxon>
        <taxon>Rubrobacteria</taxon>
        <taxon>Rubrobacterales</taxon>
        <taxon>Rubrobacteraceae</taxon>
        <taxon>Rubrobacter</taxon>
    </lineage>
</organism>
<feature type="domain" description="PAS" evidence="2">
    <location>
        <begin position="539"/>
        <end position="609"/>
    </location>
</feature>
<dbReference type="InterPro" id="IPR013767">
    <property type="entry name" value="PAS_fold"/>
</dbReference>
<sequence>MERDGPVPGGASRRSSRWGSAGNGSRRGKEIFDALVRNSSDLITVLDARGRILYESPSNENALGYRAEEIEGTDAFELVHPEDRELVRRSFRGVVAGRKGDAGPVRFRCRHANGSWRHLEAVGNDLLDHPEVGGFVVNSRDVTERVEAEERFRALAEHIPVVTYIGELDELSTCLFINSRLKDLLGYTPEERLAEPGLWARCLHPEDRERVLAANDRSNRTGEPFRMEYRMVRRDGGVVWVRDESVVLRDEEGRLHRRQGYLLDVTERRAAERALSEAEGRFRGAFEDAPIGMALVTLPDQSSPRLDRRYLRVNRALCEILGYGEEELLGKTSSDVTHPDDLEKSRAYAQRAVRDGEHKYSLEKRYVRADGEVVWVLLNVSLVRDGDGSPSHCISQFLDVTERRRAEEALRESEELHRAVVEQSVEAIYLFDPVDGRVLEANASFGSLLGREEVEDLSGMTIYDFVAAERESVDREVEHRLRERRTTGCAEKKYRRRDGSLVDVEASATVVHYGGRDVLCVVARDVTERKRAAARLAEERNLLRTLVDNMPDYIYVKDTDSRFVMNNAAHARAIGATEEELAGKTDFDVFPKDLAARYHEDERAVIETGAPLVDKEEPVESRELGRRWLSTTKVQLGNGSGGVTGLVGISRDITERREMEEQLRHQALHDGLTGLPNRALFLDRLSHALVRSERLELPVAVLFVDLDDFKVVNDSLGHHAGNTLLVGVGERLRGCVRPGDTVARLFGDEFAILLEAPTGMEDARAVAGRIGERLQAPFDVEGREVFVSPSVGISMSNTSEDEPESLLRRADLAMYAAKNRGKARTEIYSPSMGLRARERMSLENELRRAVEREEFTVHYQPIVEVRSGILRGVEALVRWRHPERGIVTPAEFILLAEETGLIRPIGRGVLKEACRRAGEWRALRPKDPPFVAVNLSTGQFGQEPELIPETLSETGLDPSLLKLEITERAMMDDAEFALGKLERLRGIGVRFAIDDYGMGYSCLHYLKRMPVDCLKIDRSFIAGLGEQPEDDAIVSGTVGLAHALGLEVVAEGIETAEQLAFLKGLGCDMGQGFYLARPAPAETITSLLMGERRK</sequence>
<dbReference type="InterPro" id="IPR035965">
    <property type="entry name" value="PAS-like_dom_sf"/>
</dbReference>
<dbReference type="SMART" id="SM00267">
    <property type="entry name" value="GGDEF"/>
    <property type="match status" value="1"/>
</dbReference>
<dbReference type="SMART" id="SM00052">
    <property type="entry name" value="EAL"/>
    <property type="match status" value="1"/>
</dbReference>
<dbReference type="PROSITE" id="PS50113">
    <property type="entry name" value="PAC"/>
    <property type="match status" value="4"/>
</dbReference>
<feature type="domain" description="PAS" evidence="2">
    <location>
        <begin position="313"/>
        <end position="356"/>
    </location>
</feature>
<dbReference type="NCBIfam" id="TIGR00229">
    <property type="entry name" value="sensory_box"/>
    <property type="match status" value="5"/>
</dbReference>
<dbReference type="PROSITE" id="PS50883">
    <property type="entry name" value="EAL"/>
    <property type="match status" value="1"/>
</dbReference>
<dbReference type="InterPro" id="IPR000160">
    <property type="entry name" value="GGDEF_dom"/>
</dbReference>
<evidence type="ECO:0000259" key="5">
    <source>
        <dbReference type="PROSITE" id="PS50887"/>
    </source>
</evidence>
<dbReference type="PROSITE" id="PS50112">
    <property type="entry name" value="PAS"/>
    <property type="match status" value="5"/>
</dbReference>
<evidence type="ECO:0000259" key="4">
    <source>
        <dbReference type="PROSITE" id="PS50883"/>
    </source>
</evidence>
<dbReference type="CDD" id="cd00130">
    <property type="entry name" value="PAS"/>
    <property type="match status" value="5"/>
</dbReference>
<proteinExistence type="predicted"/>